<feature type="signal peptide" evidence="1">
    <location>
        <begin position="1"/>
        <end position="22"/>
    </location>
</feature>
<sequence>MGNIKLMLYLVLICGLLAISSLLKNLIREIVEERGGDDNDANNPMCSNGVRFDDGFFSRNGTCFMDDSCCSGHCKITVYAEDGSPGHGICVDAPKRKRTKIYGTRVNRH</sequence>
<dbReference type="EMBL" id="CAJNOJ010000403">
    <property type="protein sequence ID" value="CAF1435455.1"/>
    <property type="molecule type" value="Genomic_DNA"/>
</dbReference>
<dbReference type="EMBL" id="CAJNOR010003691">
    <property type="protein sequence ID" value="CAF1438745.1"/>
    <property type="molecule type" value="Genomic_DNA"/>
</dbReference>
<comment type="caution">
    <text evidence="2">The sequence shown here is derived from an EMBL/GenBank/DDBJ whole genome shotgun (WGS) entry which is preliminary data.</text>
</comment>
<dbReference type="Proteomes" id="UP000663828">
    <property type="component" value="Unassembled WGS sequence"/>
</dbReference>
<reference evidence="2" key="1">
    <citation type="submission" date="2021-02" db="EMBL/GenBank/DDBJ databases">
        <authorList>
            <person name="Nowell W R."/>
        </authorList>
    </citation>
    <scope>NUCLEOTIDE SEQUENCE</scope>
</reference>
<accession>A0A815NJH7</accession>
<keyword evidence="1" id="KW-0732">Signal</keyword>
<protein>
    <submittedName>
        <fullName evidence="2">Uncharacterized protein</fullName>
    </submittedName>
</protein>
<dbReference type="AlphaFoldDB" id="A0A815NJH7"/>
<proteinExistence type="predicted"/>
<evidence type="ECO:0000313" key="3">
    <source>
        <dbReference type="EMBL" id="CAF1438745.1"/>
    </source>
</evidence>
<name>A0A815NJH7_ADIRI</name>
<evidence type="ECO:0000313" key="5">
    <source>
        <dbReference type="Proteomes" id="UP000663852"/>
    </source>
</evidence>
<feature type="chain" id="PRO_5036412056" evidence="1">
    <location>
        <begin position="23"/>
        <end position="109"/>
    </location>
</feature>
<evidence type="ECO:0000313" key="4">
    <source>
        <dbReference type="Proteomes" id="UP000663828"/>
    </source>
</evidence>
<evidence type="ECO:0000313" key="2">
    <source>
        <dbReference type="EMBL" id="CAF1435455.1"/>
    </source>
</evidence>
<keyword evidence="4" id="KW-1185">Reference proteome</keyword>
<organism evidence="2 5">
    <name type="scientific">Adineta ricciae</name>
    <name type="common">Rotifer</name>
    <dbReference type="NCBI Taxonomy" id="249248"/>
    <lineage>
        <taxon>Eukaryota</taxon>
        <taxon>Metazoa</taxon>
        <taxon>Spiralia</taxon>
        <taxon>Gnathifera</taxon>
        <taxon>Rotifera</taxon>
        <taxon>Eurotatoria</taxon>
        <taxon>Bdelloidea</taxon>
        <taxon>Adinetida</taxon>
        <taxon>Adinetidae</taxon>
        <taxon>Adineta</taxon>
    </lineage>
</organism>
<dbReference type="Proteomes" id="UP000663852">
    <property type="component" value="Unassembled WGS sequence"/>
</dbReference>
<gene>
    <name evidence="2" type="ORF">EDS130_LOCUS38495</name>
    <name evidence="3" type="ORF">XAT740_LOCUS36188</name>
</gene>
<evidence type="ECO:0000256" key="1">
    <source>
        <dbReference type="SAM" id="SignalP"/>
    </source>
</evidence>